<protein>
    <recommendedName>
        <fullName evidence="3">phospholipase D</fullName>
        <ecNumber evidence="3">3.1.4.4</ecNumber>
    </recommendedName>
</protein>
<keyword evidence="9" id="KW-1185">Reference proteome</keyword>
<accession>A0ABV6VXU9</accession>
<comment type="similarity">
    <text evidence="2">Belongs to the phospholipase D family.</text>
</comment>
<keyword evidence="4" id="KW-0378">Hydrolase</keyword>
<proteinExistence type="inferred from homology"/>
<dbReference type="PANTHER" id="PTHR43856">
    <property type="entry name" value="CARDIOLIPIN HYDROLASE"/>
    <property type="match status" value="1"/>
</dbReference>
<feature type="domain" description="PLD phosphodiesterase" evidence="7">
    <location>
        <begin position="112"/>
        <end position="139"/>
    </location>
</feature>
<dbReference type="Gene3D" id="3.30.870.10">
    <property type="entry name" value="Endonuclease Chain A"/>
    <property type="match status" value="1"/>
</dbReference>
<evidence type="ECO:0000256" key="2">
    <source>
        <dbReference type="ARBA" id="ARBA00008664"/>
    </source>
</evidence>
<dbReference type="InterPro" id="IPR025202">
    <property type="entry name" value="PLD-like_dom"/>
</dbReference>
<organism evidence="8 9">
    <name type="scientific">Streptacidiphilus cavernicola</name>
    <dbReference type="NCBI Taxonomy" id="3342716"/>
    <lineage>
        <taxon>Bacteria</taxon>
        <taxon>Bacillati</taxon>
        <taxon>Actinomycetota</taxon>
        <taxon>Actinomycetes</taxon>
        <taxon>Kitasatosporales</taxon>
        <taxon>Streptomycetaceae</taxon>
        <taxon>Streptacidiphilus</taxon>
    </lineage>
</organism>
<comment type="catalytic activity">
    <reaction evidence="1">
        <text>a 1,2-diacyl-sn-glycero-3-phosphocholine + H2O = a 1,2-diacyl-sn-glycero-3-phosphate + choline + H(+)</text>
        <dbReference type="Rhea" id="RHEA:14445"/>
        <dbReference type="ChEBI" id="CHEBI:15354"/>
        <dbReference type="ChEBI" id="CHEBI:15377"/>
        <dbReference type="ChEBI" id="CHEBI:15378"/>
        <dbReference type="ChEBI" id="CHEBI:57643"/>
        <dbReference type="ChEBI" id="CHEBI:58608"/>
        <dbReference type="EC" id="3.1.4.4"/>
    </reaction>
</comment>
<dbReference type="EMBL" id="JBHFAB010000013">
    <property type="protein sequence ID" value="MFC1418600.1"/>
    <property type="molecule type" value="Genomic_DNA"/>
</dbReference>
<evidence type="ECO:0000259" key="7">
    <source>
        <dbReference type="PROSITE" id="PS50035"/>
    </source>
</evidence>
<dbReference type="PROSITE" id="PS50035">
    <property type="entry name" value="PLD"/>
    <property type="match status" value="1"/>
</dbReference>
<evidence type="ECO:0000256" key="1">
    <source>
        <dbReference type="ARBA" id="ARBA00000798"/>
    </source>
</evidence>
<dbReference type="InterPro" id="IPR051406">
    <property type="entry name" value="PLD_domain"/>
</dbReference>
<dbReference type="Proteomes" id="UP001592531">
    <property type="component" value="Unassembled WGS sequence"/>
</dbReference>
<name>A0ABV6VXU9_9ACTN</name>
<keyword evidence="6" id="KW-0443">Lipid metabolism</keyword>
<dbReference type="RefSeq" id="WP_380537396.1">
    <property type="nucleotide sequence ID" value="NZ_JBHFAB010000013.1"/>
</dbReference>
<dbReference type="EC" id="3.1.4.4" evidence="3"/>
<dbReference type="PANTHER" id="PTHR43856:SF1">
    <property type="entry name" value="MITOCHONDRIAL CARDIOLIPIN HYDROLASE"/>
    <property type="match status" value="1"/>
</dbReference>
<dbReference type="InterPro" id="IPR001736">
    <property type="entry name" value="PLipase_D/transphosphatidylase"/>
</dbReference>
<gene>
    <name evidence="8" type="ORF">ACEZDE_18475</name>
</gene>
<comment type="caution">
    <text evidence="8">The sequence shown here is derived from an EMBL/GenBank/DDBJ whole genome shotgun (WGS) entry which is preliminary data.</text>
</comment>
<keyword evidence="5" id="KW-0442">Lipid degradation</keyword>
<evidence type="ECO:0000256" key="5">
    <source>
        <dbReference type="ARBA" id="ARBA00022963"/>
    </source>
</evidence>
<reference evidence="8 9" key="1">
    <citation type="submission" date="2024-09" db="EMBL/GenBank/DDBJ databases">
        <authorList>
            <person name="Lee S.D."/>
        </authorList>
    </citation>
    <scope>NUCLEOTIDE SEQUENCE [LARGE SCALE GENOMIC DNA]</scope>
    <source>
        <strain evidence="8 9">N8-3</strain>
    </source>
</reference>
<evidence type="ECO:0000313" key="9">
    <source>
        <dbReference type="Proteomes" id="UP001592531"/>
    </source>
</evidence>
<evidence type="ECO:0000256" key="3">
    <source>
        <dbReference type="ARBA" id="ARBA00012027"/>
    </source>
</evidence>
<dbReference type="SUPFAM" id="SSF56024">
    <property type="entry name" value="Phospholipase D/nuclease"/>
    <property type="match status" value="1"/>
</dbReference>
<evidence type="ECO:0000256" key="6">
    <source>
        <dbReference type="ARBA" id="ARBA00023098"/>
    </source>
</evidence>
<evidence type="ECO:0000313" key="8">
    <source>
        <dbReference type="EMBL" id="MFC1418600.1"/>
    </source>
</evidence>
<sequence length="186" mass="19877">MALADLSVLDGFKTGGYPPGYPLLVRTMYSPVDDIHGALLELIRSATQSLIVAVYGFDDEEFADALHAKLTDEHVFVQLTLDSSQAGGVHERALLAREAYPASSIAVGRSEFGAIQHMKLLIIDGLDVVTGSTNWSVGGETKQDNQTTIIRDPLVAAEARTRVDHIHAHMLAAAAKKGLAGDSLRA</sequence>
<evidence type="ECO:0000256" key="4">
    <source>
        <dbReference type="ARBA" id="ARBA00022801"/>
    </source>
</evidence>
<dbReference type="Pfam" id="PF13091">
    <property type="entry name" value="PLDc_2"/>
    <property type="match status" value="1"/>
</dbReference>